<keyword evidence="12" id="KW-1185">Reference proteome</keyword>
<keyword evidence="6" id="KW-0233">DNA recombination</keyword>
<keyword evidence="4" id="KW-0862">Zinc</keyword>
<evidence type="ECO:0000256" key="6">
    <source>
        <dbReference type="ARBA" id="ARBA00023172"/>
    </source>
</evidence>
<dbReference type="InterPro" id="IPR001959">
    <property type="entry name" value="Transposase"/>
</dbReference>
<comment type="similarity">
    <text evidence="1">In the C-terminal section; belongs to the transposase 35 family.</text>
</comment>
<dbReference type="EMBL" id="CP028901">
    <property type="protein sequence ID" value="AWB32933.1"/>
    <property type="molecule type" value="Genomic_DNA"/>
</dbReference>
<keyword evidence="5" id="KW-0238">DNA-binding</keyword>
<gene>
    <name evidence="11" type="ORF">DBV39_03480</name>
</gene>
<evidence type="ECO:0000259" key="8">
    <source>
        <dbReference type="Pfam" id="PF01385"/>
    </source>
</evidence>
<dbReference type="KEGG" id="boz:DBV39_03480"/>
<reference evidence="11 12" key="1">
    <citation type="submission" date="2018-04" db="EMBL/GenBank/DDBJ databases">
        <title>Bordetella sp. HZ20 isolated from seawater.</title>
        <authorList>
            <person name="Sun C."/>
        </authorList>
    </citation>
    <scope>NUCLEOTIDE SEQUENCE [LARGE SCALE GENOMIC DNA]</scope>
    <source>
        <strain evidence="11 12">HZ20</strain>
    </source>
</reference>
<dbReference type="Pfam" id="PF12323">
    <property type="entry name" value="HTH_OrfB_IS605"/>
    <property type="match status" value="1"/>
</dbReference>
<feature type="domain" description="Probable transposase IS891/IS1136/IS1341" evidence="8">
    <location>
        <begin position="169"/>
        <end position="300"/>
    </location>
</feature>
<dbReference type="GO" id="GO:0006310">
    <property type="term" value="P:DNA recombination"/>
    <property type="evidence" value="ECO:0007669"/>
    <property type="project" value="UniProtKB-KW"/>
</dbReference>
<name>A0A2R4XGW2_9BURK</name>
<keyword evidence="3" id="KW-0479">Metal-binding</keyword>
<feature type="coiled-coil region" evidence="7">
    <location>
        <begin position="207"/>
        <end position="234"/>
    </location>
</feature>
<keyword evidence="7" id="KW-0175">Coiled coil</keyword>
<evidence type="ECO:0000256" key="2">
    <source>
        <dbReference type="ARBA" id="ARBA00022578"/>
    </source>
</evidence>
<feature type="domain" description="Cas12f1-like TNB" evidence="9">
    <location>
        <begin position="311"/>
        <end position="378"/>
    </location>
</feature>
<dbReference type="RefSeq" id="WP_108620373.1">
    <property type="nucleotide sequence ID" value="NZ_CP028901.1"/>
</dbReference>
<dbReference type="GO" id="GO:0003677">
    <property type="term" value="F:DNA binding"/>
    <property type="evidence" value="ECO:0007669"/>
    <property type="project" value="UniProtKB-KW"/>
</dbReference>
<dbReference type="Pfam" id="PF07282">
    <property type="entry name" value="Cas12f1-like_TNB"/>
    <property type="match status" value="1"/>
</dbReference>
<dbReference type="OrthoDB" id="8676001at2"/>
<dbReference type="GO" id="GO:0046872">
    <property type="term" value="F:metal ion binding"/>
    <property type="evidence" value="ECO:0007669"/>
    <property type="project" value="UniProtKB-KW"/>
</dbReference>
<evidence type="ECO:0000259" key="10">
    <source>
        <dbReference type="Pfam" id="PF12323"/>
    </source>
</evidence>
<evidence type="ECO:0000313" key="11">
    <source>
        <dbReference type="EMBL" id="AWB32933.1"/>
    </source>
</evidence>
<evidence type="ECO:0000256" key="5">
    <source>
        <dbReference type="ARBA" id="ARBA00023125"/>
    </source>
</evidence>
<sequence length="420" mass="47124">MLTATKIRLYPTADQECHLAVQFGCARFVWNRALAMKRAAWQERKESLSCYTIKGMLPVWKGGEFPWLKDADSQVMQEVIRHLDRAYRNFFEKRARLPRFKKKHAARQSIAYPQRVKLEGNLAYLPKVGWVKAVVHREIVGKIKTVTVSRESTGKYYASILADDGLPEIEPLPRIERITGIDLGLKDALVSSAGHKSGNPKPLRRALKNLKRKQQAMSRKIEAAKKRFEAAKAADDGKAYRLRDFFGANIAKDRKRVAVAHERVRHARDDWQHKASRQLADENQAVAAETLNVKGMMKNRRLSRAIADVGWGSLLLKIDYKLKQHGGRLVKIDRWFPSTKTCSCCGAIHEGLTLSDRSWLCTACGSLHDRDENAAENIRRQGILKLKAEGLSVSAHGGGVSRVSSAPATASEVGSLRLQA</sequence>
<evidence type="ECO:0000313" key="12">
    <source>
        <dbReference type="Proteomes" id="UP000244571"/>
    </source>
</evidence>
<feature type="domain" description="Transposase putative helix-turn-helix" evidence="10">
    <location>
        <begin position="1"/>
        <end position="45"/>
    </location>
</feature>
<dbReference type="Pfam" id="PF01385">
    <property type="entry name" value="OrfB_IS605"/>
    <property type="match status" value="1"/>
</dbReference>
<dbReference type="InterPro" id="IPR010095">
    <property type="entry name" value="Cas12f1-like_TNB"/>
</dbReference>
<dbReference type="Proteomes" id="UP000244571">
    <property type="component" value="Chromosome"/>
</dbReference>
<protein>
    <submittedName>
        <fullName evidence="11">Transposase</fullName>
    </submittedName>
</protein>
<accession>A0A2R4XGW2</accession>
<evidence type="ECO:0000256" key="4">
    <source>
        <dbReference type="ARBA" id="ARBA00022833"/>
    </source>
</evidence>
<dbReference type="NCBIfam" id="NF040570">
    <property type="entry name" value="guided_TnpB"/>
    <property type="match status" value="1"/>
</dbReference>
<evidence type="ECO:0000256" key="3">
    <source>
        <dbReference type="ARBA" id="ARBA00022723"/>
    </source>
</evidence>
<evidence type="ECO:0000259" key="9">
    <source>
        <dbReference type="Pfam" id="PF07282"/>
    </source>
</evidence>
<dbReference type="InterPro" id="IPR021027">
    <property type="entry name" value="Transposase_put_HTH"/>
</dbReference>
<organism evidence="11 12">
    <name type="scientific">Orrella marina</name>
    <dbReference type="NCBI Taxonomy" id="2163011"/>
    <lineage>
        <taxon>Bacteria</taxon>
        <taxon>Pseudomonadati</taxon>
        <taxon>Pseudomonadota</taxon>
        <taxon>Betaproteobacteria</taxon>
        <taxon>Burkholderiales</taxon>
        <taxon>Alcaligenaceae</taxon>
        <taxon>Orrella</taxon>
    </lineage>
</organism>
<dbReference type="AlphaFoldDB" id="A0A2R4XGW2"/>
<proteinExistence type="inferred from homology"/>
<keyword evidence="2" id="KW-0815">Transposition</keyword>
<evidence type="ECO:0000256" key="7">
    <source>
        <dbReference type="SAM" id="Coils"/>
    </source>
</evidence>
<dbReference type="GO" id="GO:0032196">
    <property type="term" value="P:transposition"/>
    <property type="evidence" value="ECO:0007669"/>
    <property type="project" value="UniProtKB-KW"/>
</dbReference>
<evidence type="ECO:0000256" key="1">
    <source>
        <dbReference type="ARBA" id="ARBA00008761"/>
    </source>
</evidence>